<dbReference type="GO" id="GO:0046872">
    <property type="term" value="F:metal ion binding"/>
    <property type="evidence" value="ECO:0007669"/>
    <property type="project" value="InterPro"/>
</dbReference>
<sequence length="790" mass="89682">MFFEQTVIKSPSEGKPTTLFSYRSPPDLTTPSPDQPDIDQKINHLVFVVHGIGQQTEQYGHFFEHIEEVRETTRAILQAKWPNKDIRIELIPIEWHKALHDQVDSSMNRITLKSIPTIRLIENEYLADVLYYFAKDRGQSIIDHITDLFNTSYHNFAERYPNFDGRIAIFGYSLGGICVYDILSHQRTELTEEERKEFTKVDLNVPKLAFTPNFFFGLGSPIGAVMVMRNHNPLFYHPAEDIHFENIFHPFDPLAYRYEPLCYQDYTDEPAVLVDKCNPMMGSFSFPSFPSIPDLMSANGLLASLSLPSLSIQFPEMPKMPSFSPLQEQAEDDISQPPEARLRQVSIFEQARETFVRQLAAVTQYIGGSKTGILVDSEVQRVRTLEFLNGEPKLKRRKSDSDIRSSVISQAWMYEFGLQHPEIGERETETAQTNDLGEKGDIAEGEGGPLADFKRRTAGWFGSRAHGTANESSPAWRHASLYTSGIVTSQPFNAEADEDYFSQHRPPAAMAAARHHHRVEVLNNNARLIDSSRKARLERQHSGNLMRDLAEELNAPLSRRVMGLEAAIEDVEEEDDEFHDAEEEINQYMHHQPTAPRSTILASSRHLTSPPPSRMRRHSHTGMASSNQAEPVNAASERRHRDVLVELDKELREPGLAITKPGQETVDVVEDTTVPVVGSPALSSDGSVKVTTERDAQEQEDGLQESNFDLSDDEVDKKTLALPLKRRIDYVLQSESFMDMIVNEYLVGFRAHFSYWTNKDLLWHVLRRMEGTEKIAGEEGEGMEAATRPR</sequence>
<feature type="compositionally biased region" description="Polar residues" evidence="2">
    <location>
        <begin position="595"/>
        <end position="607"/>
    </location>
</feature>
<feature type="region of interest" description="Disordered" evidence="2">
    <location>
        <begin position="594"/>
        <end position="639"/>
    </location>
</feature>
<dbReference type="Proteomes" id="UP000274822">
    <property type="component" value="Unassembled WGS sequence"/>
</dbReference>
<dbReference type="PANTHER" id="PTHR23509">
    <property type="entry name" value="PA-PL1 PHOSPHOLIPASE FAMILY"/>
    <property type="match status" value="1"/>
</dbReference>
<dbReference type="GO" id="GO:0005737">
    <property type="term" value="C:cytoplasm"/>
    <property type="evidence" value="ECO:0007669"/>
    <property type="project" value="TreeGrafter"/>
</dbReference>
<dbReference type="GO" id="GO:0004620">
    <property type="term" value="F:phospholipase activity"/>
    <property type="evidence" value="ECO:0007669"/>
    <property type="project" value="TreeGrafter"/>
</dbReference>
<evidence type="ECO:0000313" key="4">
    <source>
        <dbReference type="EMBL" id="RUS25920.1"/>
    </source>
</evidence>
<feature type="region of interest" description="Disordered" evidence="2">
    <location>
        <begin position="676"/>
        <end position="705"/>
    </location>
</feature>
<dbReference type="InterPro" id="IPR004177">
    <property type="entry name" value="DDHD_dom"/>
</dbReference>
<dbReference type="PANTHER" id="PTHR23509:SF10">
    <property type="entry name" value="LD21067P"/>
    <property type="match status" value="1"/>
</dbReference>
<organism evidence="4 5">
    <name type="scientific">Jimgerdemannia flammicorona</name>
    <dbReference type="NCBI Taxonomy" id="994334"/>
    <lineage>
        <taxon>Eukaryota</taxon>
        <taxon>Fungi</taxon>
        <taxon>Fungi incertae sedis</taxon>
        <taxon>Mucoromycota</taxon>
        <taxon>Mucoromycotina</taxon>
        <taxon>Endogonomycetes</taxon>
        <taxon>Endogonales</taxon>
        <taxon>Endogonaceae</taxon>
        <taxon>Jimgerdemannia</taxon>
    </lineage>
</organism>
<evidence type="ECO:0000259" key="3">
    <source>
        <dbReference type="PROSITE" id="PS51043"/>
    </source>
</evidence>
<name>A0A433Q818_9FUNG</name>
<accession>A0A433Q818</accession>
<proteinExistence type="predicted"/>
<protein>
    <recommendedName>
        <fullName evidence="3">DDHD domain-containing protein</fullName>
    </recommendedName>
</protein>
<dbReference type="Pfam" id="PF02862">
    <property type="entry name" value="DDHD"/>
    <property type="match status" value="2"/>
</dbReference>
<comment type="caution">
    <text evidence="4">The sequence shown here is derived from an EMBL/GenBank/DDBJ whole genome shotgun (WGS) entry which is preliminary data.</text>
</comment>
<feature type="region of interest" description="Disordered" evidence="2">
    <location>
        <begin position="422"/>
        <end position="450"/>
    </location>
</feature>
<dbReference type="PROSITE" id="PS51043">
    <property type="entry name" value="DDHD"/>
    <property type="match status" value="1"/>
</dbReference>
<evidence type="ECO:0000256" key="1">
    <source>
        <dbReference type="SAM" id="Coils"/>
    </source>
</evidence>
<evidence type="ECO:0000313" key="5">
    <source>
        <dbReference type="Proteomes" id="UP000274822"/>
    </source>
</evidence>
<reference evidence="4 5" key="1">
    <citation type="journal article" date="2018" name="New Phytol.">
        <title>Phylogenomics of Endogonaceae and evolution of mycorrhizas within Mucoromycota.</title>
        <authorList>
            <person name="Chang Y."/>
            <person name="Desiro A."/>
            <person name="Na H."/>
            <person name="Sandor L."/>
            <person name="Lipzen A."/>
            <person name="Clum A."/>
            <person name="Barry K."/>
            <person name="Grigoriev I.V."/>
            <person name="Martin F.M."/>
            <person name="Stajich J.E."/>
            <person name="Smith M.E."/>
            <person name="Bonito G."/>
            <person name="Spatafora J.W."/>
        </authorList>
    </citation>
    <scope>NUCLEOTIDE SEQUENCE [LARGE SCALE GENOMIC DNA]</scope>
    <source>
        <strain evidence="4 5">AD002</strain>
    </source>
</reference>
<keyword evidence="5" id="KW-1185">Reference proteome</keyword>
<keyword evidence="1" id="KW-0175">Coiled coil</keyword>
<feature type="coiled-coil region" evidence="1">
    <location>
        <begin position="564"/>
        <end position="591"/>
    </location>
</feature>
<dbReference type="InterPro" id="IPR058055">
    <property type="entry name" value="PA-PLA1"/>
</dbReference>
<dbReference type="AlphaFoldDB" id="A0A433Q818"/>
<feature type="domain" description="DDHD" evidence="3">
    <location>
        <begin position="208"/>
        <end position="771"/>
    </location>
</feature>
<feature type="region of interest" description="Disordered" evidence="2">
    <location>
        <begin position="1"/>
        <end position="35"/>
    </location>
</feature>
<evidence type="ECO:0000256" key="2">
    <source>
        <dbReference type="SAM" id="MobiDB-lite"/>
    </source>
</evidence>
<dbReference type="EMBL" id="RBNJ01011659">
    <property type="protein sequence ID" value="RUS25920.1"/>
    <property type="molecule type" value="Genomic_DNA"/>
</dbReference>
<dbReference type="SMART" id="SM01127">
    <property type="entry name" value="DDHD"/>
    <property type="match status" value="1"/>
</dbReference>
<feature type="compositionally biased region" description="Polar residues" evidence="2">
    <location>
        <begin position="681"/>
        <end position="690"/>
    </location>
</feature>
<gene>
    <name evidence="4" type="ORF">BC938DRAFT_471464</name>
</gene>